<dbReference type="SUPFAM" id="SSF109604">
    <property type="entry name" value="HD-domain/PDEase-like"/>
    <property type="match status" value="1"/>
</dbReference>
<organism evidence="2 3">
    <name type="scientific">Streptococcus australis</name>
    <dbReference type="NCBI Taxonomy" id="113107"/>
    <lineage>
        <taxon>Bacteria</taxon>
        <taxon>Bacillati</taxon>
        <taxon>Bacillota</taxon>
        <taxon>Bacilli</taxon>
        <taxon>Lactobacillales</taxon>
        <taxon>Streptococcaceae</taxon>
        <taxon>Streptococcus</taxon>
    </lineage>
</organism>
<dbReference type="GO" id="GO:0006203">
    <property type="term" value="P:dGTP catabolic process"/>
    <property type="evidence" value="ECO:0007669"/>
    <property type="project" value="TreeGrafter"/>
</dbReference>
<dbReference type="AlphaFoldDB" id="A0A4V0C2U5"/>
<dbReference type="InterPro" id="IPR050135">
    <property type="entry name" value="dGTPase-like"/>
</dbReference>
<sequence>MTNIIIYDRMDTFKIVEGDFGMQNRQIYIADTNHGTILLSDCEKEVISTKLFNRLHHVSQNSTAYLTFPTNRTKRFEHSIGTMKLCGDIFYNAICNTSDDIIELLFTNIKNIIDNIVDNEILKNDDKYRVIIGDSKLRNKGEELKSLEKYSLNNIFYNRFIPQNLKEKHKLLYVIAFQAIRLCGLLHDIGHPPFSHVTEYSINKIYKSLQEKEESLLTSREKQYVEIIKDYDSDDGNFQLHEKMGIKMTNKLFSQIIFSDNMNNGKLSFEEKWFKIIVFELTKLIFSEREGAESLHNIISGTIDGDRLDYVNRDIENSGIDNGKIEYNRLIASCKFCKVKIGDSEKVEVVYDAKTINTIEDFFMKRWYLYKNIINHHRVSKTDTILQNCVEIIIKNYLIDETLAVGTEEYILPDDISGLWLAIRFAHSNEEYFDSLIQWDDNWLITVLKKHYFRDYYKKQESVSYMLEEFLSNQKNYYSLIKNNNDFKFFSSAFEAEIKFNYIENTSQYKKIEEKFSQNYKNRAMHIIFAYLDSTLDEKIDIKQVMDAFIKSEYDNEVEDYFVVFKEIKTGLKTDPIIYSFEKEFSLSELSNIRAILEVERSNYPYFYVYFKTKNEKILDNEFRKKFLEKFGRFLAKEVNIIFEKFKEN</sequence>
<dbReference type="Pfam" id="PF01966">
    <property type="entry name" value="HD"/>
    <property type="match status" value="1"/>
</dbReference>
<dbReference type="GO" id="GO:0008832">
    <property type="term" value="F:dGTPase activity"/>
    <property type="evidence" value="ECO:0007669"/>
    <property type="project" value="TreeGrafter"/>
</dbReference>
<protein>
    <recommendedName>
        <fullName evidence="1">HD domain-containing protein</fullName>
    </recommendedName>
</protein>
<evidence type="ECO:0000313" key="2">
    <source>
        <dbReference type="EMBL" id="VTS73481.1"/>
    </source>
</evidence>
<dbReference type="PANTHER" id="PTHR11373:SF4">
    <property type="entry name" value="DEOXYNUCLEOSIDE TRIPHOSPHATE TRIPHOSPHOHYDROLASE SAMHD1"/>
    <property type="match status" value="1"/>
</dbReference>
<accession>A0A4V0C2U5</accession>
<dbReference type="Proteomes" id="UP000307982">
    <property type="component" value="Chromosome"/>
</dbReference>
<dbReference type="Gene3D" id="1.10.3210.10">
    <property type="entry name" value="Hypothetical protein af1432"/>
    <property type="match status" value="1"/>
</dbReference>
<name>A0A4V0C2U5_9STRE</name>
<dbReference type="InterPro" id="IPR006674">
    <property type="entry name" value="HD_domain"/>
</dbReference>
<evidence type="ECO:0000259" key="1">
    <source>
        <dbReference type="Pfam" id="PF01966"/>
    </source>
</evidence>
<dbReference type="EMBL" id="LR594040">
    <property type="protein sequence ID" value="VTS73481.1"/>
    <property type="molecule type" value="Genomic_DNA"/>
</dbReference>
<dbReference type="OrthoDB" id="9803619at2"/>
<reference evidence="2 3" key="1">
    <citation type="submission" date="2019-05" db="EMBL/GenBank/DDBJ databases">
        <authorList>
            <consortium name="Pathogen Informatics"/>
        </authorList>
    </citation>
    <scope>NUCLEOTIDE SEQUENCE [LARGE SCALE GENOMIC DNA]</scope>
    <source>
        <strain evidence="2 3">NCTC5338</strain>
    </source>
</reference>
<feature type="domain" description="HD" evidence="1">
    <location>
        <begin position="180"/>
        <end position="235"/>
    </location>
</feature>
<evidence type="ECO:0000313" key="3">
    <source>
        <dbReference type="Proteomes" id="UP000307982"/>
    </source>
</evidence>
<dbReference type="PANTHER" id="PTHR11373">
    <property type="entry name" value="DEOXYNUCLEOSIDE TRIPHOSPHATE TRIPHOSPHOHYDROLASE"/>
    <property type="match status" value="1"/>
</dbReference>
<gene>
    <name evidence="2" type="ORF">NCTC5338_01844</name>
</gene>
<proteinExistence type="predicted"/>